<evidence type="ECO:0000313" key="3">
    <source>
        <dbReference type="Proteomes" id="UP000696573"/>
    </source>
</evidence>
<dbReference type="AlphaFoldDB" id="A0A9N9VFP5"/>
<dbReference type="EMBL" id="CABFNQ020000680">
    <property type="protein sequence ID" value="CAH0022573.1"/>
    <property type="molecule type" value="Genomic_DNA"/>
</dbReference>
<organism evidence="2 3">
    <name type="scientific">Clonostachys rhizophaga</name>
    <dbReference type="NCBI Taxonomy" id="160324"/>
    <lineage>
        <taxon>Eukaryota</taxon>
        <taxon>Fungi</taxon>
        <taxon>Dikarya</taxon>
        <taxon>Ascomycota</taxon>
        <taxon>Pezizomycotina</taxon>
        <taxon>Sordariomycetes</taxon>
        <taxon>Hypocreomycetidae</taxon>
        <taxon>Hypocreales</taxon>
        <taxon>Bionectriaceae</taxon>
        <taxon>Clonostachys</taxon>
    </lineage>
</organism>
<keyword evidence="1" id="KW-0732">Signal</keyword>
<sequence>MPALWSLQSFLLLITCPRIEQVSMLVSAAGRMALLLGLHKPQNPRLFLFWSCVLASRWDSLRDADGRATSRPCPDLMTFAPSSGPEEATIFTWFFDMVADADGERCGNNAGAQLHGNNWETHLHQMGAAIINQSPGLKEMMVLTRMYMRGGVDEHIVQHIGGLAKQCRASKLNPFASVLQGLGVEK</sequence>
<accession>A0A9N9VFP5</accession>
<name>A0A9N9VFP5_9HYPO</name>
<dbReference type="OrthoDB" id="4161332at2759"/>
<gene>
    <name evidence="2" type="ORF">CRHIZ90672A_00014724</name>
</gene>
<dbReference type="CDD" id="cd12148">
    <property type="entry name" value="fungal_TF_MHR"/>
    <property type="match status" value="1"/>
</dbReference>
<reference evidence="2" key="1">
    <citation type="submission" date="2021-10" db="EMBL/GenBank/DDBJ databases">
        <authorList>
            <person name="Piombo E."/>
        </authorList>
    </citation>
    <scope>NUCLEOTIDE SEQUENCE</scope>
</reference>
<dbReference type="Proteomes" id="UP000696573">
    <property type="component" value="Unassembled WGS sequence"/>
</dbReference>
<feature type="signal peptide" evidence="1">
    <location>
        <begin position="1"/>
        <end position="21"/>
    </location>
</feature>
<evidence type="ECO:0000313" key="2">
    <source>
        <dbReference type="EMBL" id="CAH0022573.1"/>
    </source>
</evidence>
<protein>
    <submittedName>
        <fullName evidence="2">Uncharacterized protein</fullName>
    </submittedName>
</protein>
<comment type="caution">
    <text evidence="2">The sequence shown here is derived from an EMBL/GenBank/DDBJ whole genome shotgun (WGS) entry which is preliminary data.</text>
</comment>
<evidence type="ECO:0000256" key="1">
    <source>
        <dbReference type="SAM" id="SignalP"/>
    </source>
</evidence>
<feature type="chain" id="PRO_5040130921" evidence="1">
    <location>
        <begin position="22"/>
        <end position="186"/>
    </location>
</feature>
<proteinExistence type="predicted"/>
<keyword evidence="3" id="KW-1185">Reference proteome</keyword>